<name>A0ABP6RLT1_9PSEU</name>
<evidence type="ECO:0000256" key="2">
    <source>
        <dbReference type="SAM" id="SignalP"/>
    </source>
</evidence>
<accession>A0ABP6RLT1</accession>
<protein>
    <submittedName>
        <fullName evidence="3">Uncharacterized protein</fullName>
    </submittedName>
</protein>
<feature type="compositionally biased region" description="Acidic residues" evidence="1">
    <location>
        <begin position="48"/>
        <end position="57"/>
    </location>
</feature>
<comment type="caution">
    <text evidence="3">The sequence shown here is derived from an EMBL/GenBank/DDBJ whole genome shotgun (WGS) entry which is preliminary data.</text>
</comment>
<dbReference type="RefSeq" id="WP_344924922.1">
    <property type="nucleotide sequence ID" value="NZ_BAAAYK010000038.1"/>
</dbReference>
<feature type="signal peptide" evidence="2">
    <location>
        <begin position="1"/>
        <end position="23"/>
    </location>
</feature>
<gene>
    <name evidence="3" type="ORF">GCM10020366_12870</name>
</gene>
<evidence type="ECO:0000313" key="3">
    <source>
        <dbReference type="EMBL" id="GAA3354907.1"/>
    </source>
</evidence>
<sequence>MKPLLVCVSVGVTSAAVTFSVLAALHAANSLAAPPPRRRTGPATPEPADIEPADAEPADAGRPEPVRVPVPAR</sequence>
<evidence type="ECO:0000256" key="1">
    <source>
        <dbReference type="SAM" id="MobiDB-lite"/>
    </source>
</evidence>
<feature type="chain" id="PRO_5046890193" evidence="2">
    <location>
        <begin position="24"/>
        <end position="73"/>
    </location>
</feature>
<proteinExistence type="predicted"/>
<keyword evidence="2" id="KW-0732">Signal</keyword>
<dbReference type="EMBL" id="BAAAYK010000038">
    <property type="protein sequence ID" value="GAA3354907.1"/>
    <property type="molecule type" value="Genomic_DNA"/>
</dbReference>
<dbReference type="Proteomes" id="UP001500483">
    <property type="component" value="Unassembled WGS sequence"/>
</dbReference>
<keyword evidence="4" id="KW-1185">Reference proteome</keyword>
<reference evidence="4" key="1">
    <citation type="journal article" date="2019" name="Int. J. Syst. Evol. Microbiol.">
        <title>The Global Catalogue of Microorganisms (GCM) 10K type strain sequencing project: providing services to taxonomists for standard genome sequencing and annotation.</title>
        <authorList>
            <consortium name="The Broad Institute Genomics Platform"/>
            <consortium name="The Broad Institute Genome Sequencing Center for Infectious Disease"/>
            <person name="Wu L."/>
            <person name="Ma J."/>
        </authorList>
    </citation>
    <scope>NUCLEOTIDE SEQUENCE [LARGE SCALE GENOMIC DNA]</scope>
    <source>
        <strain evidence="4">JCM 9687</strain>
    </source>
</reference>
<feature type="region of interest" description="Disordered" evidence="1">
    <location>
        <begin position="29"/>
        <end position="73"/>
    </location>
</feature>
<evidence type="ECO:0000313" key="4">
    <source>
        <dbReference type="Proteomes" id="UP001500483"/>
    </source>
</evidence>
<organism evidence="3 4">
    <name type="scientific">Saccharopolyspora gregorii</name>
    <dbReference type="NCBI Taxonomy" id="33914"/>
    <lineage>
        <taxon>Bacteria</taxon>
        <taxon>Bacillati</taxon>
        <taxon>Actinomycetota</taxon>
        <taxon>Actinomycetes</taxon>
        <taxon>Pseudonocardiales</taxon>
        <taxon>Pseudonocardiaceae</taxon>
        <taxon>Saccharopolyspora</taxon>
    </lineage>
</organism>